<sequence length="14" mass="1663">MFTVYSIEEIVKCT</sequence>
<protein>
    <submittedName>
        <fullName evidence="1">Uncharacterized protein</fullName>
    </submittedName>
</protein>
<reference evidence="1" key="1">
    <citation type="submission" date="2014-09" db="EMBL/GenBank/DDBJ databases">
        <authorList>
            <person name="Magalhaes I.L.F."/>
            <person name="Oliveira U."/>
            <person name="Santos F.R."/>
            <person name="Vidigal T.H.D.A."/>
            <person name="Brescovit A.D."/>
            <person name="Santos A.J."/>
        </authorList>
    </citation>
    <scope>NUCLEOTIDE SEQUENCE</scope>
    <source>
        <tissue evidence="1">Shoot tissue taken approximately 20 cm above the soil surface</tissue>
    </source>
</reference>
<evidence type="ECO:0000313" key="1">
    <source>
        <dbReference type="EMBL" id="JAE15623.1"/>
    </source>
</evidence>
<organism evidence="1">
    <name type="scientific">Arundo donax</name>
    <name type="common">Giant reed</name>
    <name type="synonym">Donax arundinaceus</name>
    <dbReference type="NCBI Taxonomy" id="35708"/>
    <lineage>
        <taxon>Eukaryota</taxon>
        <taxon>Viridiplantae</taxon>
        <taxon>Streptophyta</taxon>
        <taxon>Embryophyta</taxon>
        <taxon>Tracheophyta</taxon>
        <taxon>Spermatophyta</taxon>
        <taxon>Magnoliopsida</taxon>
        <taxon>Liliopsida</taxon>
        <taxon>Poales</taxon>
        <taxon>Poaceae</taxon>
        <taxon>PACMAD clade</taxon>
        <taxon>Arundinoideae</taxon>
        <taxon>Arundineae</taxon>
        <taxon>Arundo</taxon>
    </lineage>
</organism>
<reference evidence="1" key="2">
    <citation type="journal article" date="2015" name="Data Brief">
        <title>Shoot transcriptome of the giant reed, Arundo donax.</title>
        <authorList>
            <person name="Barrero R.A."/>
            <person name="Guerrero F.D."/>
            <person name="Moolhuijzen P."/>
            <person name="Goolsby J.A."/>
            <person name="Tidwell J."/>
            <person name="Bellgard S.E."/>
            <person name="Bellgard M.I."/>
        </authorList>
    </citation>
    <scope>NUCLEOTIDE SEQUENCE</scope>
    <source>
        <tissue evidence="1">Shoot tissue taken approximately 20 cm above the soil surface</tissue>
    </source>
</reference>
<proteinExistence type="predicted"/>
<name>A0A0A9G4T0_ARUDO</name>
<dbReference type="EMBL" id="GBRH01182273">
    <property type="protein sequence ID" value="JAE15623.1"/>
    <property type="molecule type" value="Transcribed_RNA"/>
</dbReference>
<accession>A0A0A9G4T0</accession>